<sequence length="383" mass="41334">MATLQHKTVVVVGSLSGIGFAVALGTLQLLASLVIIASSNKACLKDTVARLKAHNLPGKIRGEVLDAKDSDAVESFTVALETVDHIVWTSGNIPKSKQGEGVLLFSNVESVEREQGVTGQRPFPGAALATSVLTTLERLTRGLAVDLAPVCVNLICPGLLIQKMFGEHKEHFTKAYIEKILLKRGADPSECAEAYLFVMKTPFCSSQADEEAHRSNVCASMRIASMANSPPRRSPLPSASSLHLVQIIPPQHIPPQRSRQIVNTNAIAGPSLLPKIRQPQQFSQFGTVTVTPAPSRLNESAVNLSPSASSRHQRIAGLENRTTSQARRVASRLFHHQQEHTIPAPGNNVVEDDLDGSENSNIEGEDEDLKSPMSTLYKSMILV</sequence>
<accession>A0ACB8GLP8</accession>
<dbReference type="Proteomes" id="UP000664032">
    <property type="component" value="Unassembled WGS sequence"/>
</dbReference>
<protein>
    <submittedName>
        <fullName evidence="1">Short-chain dehydrogenase/reductase ucsE</fullName>
    </submittedName>
</protein>
<comment type="caution">
    <text evidence="1">The sequence shown here is derived from an EMBL/GenBank/DDBJ whole genome shotgun (WGS) entry which is preliminary data.</text>
</comment>
<gene>
    <name evidence="1" type="ORF">JR316_0011959</name>
</gene>
<proteinExistence type="predicted"/>
<reference evidence="1" key="1">
    <citation type="submission" date="2021-10" db="EMBL/GenBank/DDBJ databases">
        <title>Psilocybe cubensis genome.</title>
        <authorList>
            <person name="Mckernan K.J."/>
            <person name="Crawford S."/>
            <person name="Trippe A."/>
            <person name="Kane L.T."/>
            <person name="Mclaughlin S."/>
        </authorList>
    </citation>
    <scope>NUCLEOTIDE SEQUENCE</scope>
    <source>
        <strain evidence="1">MGC-MH-2018</strain>
    </source>
</reference>
<evidence type="ECO:0000313" key="2">
    <source>
        <dbReference type="Proteomes" id="UP000664032"/>
    </source>
</evidence>
<evidence type="ECO:0000313" key="1">
    <source>
        <dbReference type="EMBL" id="KAH9476384.1"/>
    </source>
</evidence>
<keyword evidence="2" id="KW-1185">Reference proteome</keyword>
<name>A0ACB8GLP8_PSICU</name>
<organism evidence="1 2">
    <name type="scientific">Psilocybe cubensis</name>
    <name type="common">Psychedelic mushroom</name>
    <name type="synonym">Stropharia cubensis</name>
    <dbReference type="NCBI Taxonomy" id="181762"/>
    <lineage>
        <taxon>Eukaryota</taxon>
        <taxon>Fungi</taxon>
        <taxon>Dikarya</taxon>
        <taxon>Basidiomycota</taxon>
        <taxon>Agaricomycotina</taxon>
        <taxon>Agaricomycetes</taxon>
        <taxon>Agaricomycetidae</taxon>
        <taxon>Agaricales</taxon>
        <taxon>Agaricineae</taxon>
        <taxon>Strophariaceae</taxon>
        <taxon>Psilocybe</taxon>
    </lineage>
</organism>
<dbReference type="EMBL" id="JAFIQS020000011">
    <property type="protein sequence ID" value="KAH9476384.1"/>
    <property type="molecule type" value="Genomic_DNA"/>
</dbReference>